<dbReference type="AlphaFoldDB" id="A0A6I8MB47"/>
<evidence type="ECO:0008006" key="3">
    <source>
        <dbReference type="Google" id="ProtNLM"/>
    </source>
</evidence>
<dbReference type="Proteomes" id="UP000399805">
    <property type="component" value="Unassembled WGS sequence"/>
</dbReference>
<accession>A0A6I8MB47</accession>
<gene>
    <name evidence="1" type="ORF">AA23TX_10047</name>
</gene>
<reference evidence="1 2" key="1">
    <citation type="submission" date="2019-09" db="EMBL/GenBank/DDBJ databases">
        <authorList>
            <person name="Leyn A S."/>
        </authorList>
    </citation>
    <scope>NUCLEOTIDE SEQUENCE [LARGE SCALE GENOMIC DNA]</scope>
    <source>
        <strain evidence="1">AA231_1</strain>
    </source>
</reference>
<protein>
    <recommendedName>
        <fullName evidence="3">PE domain-containing protein</fullName>
    </recommendedName>
</protein>
<dbReference type="EMBL" id="CABVGP010000004">
    <property type="protein sequence ID" value="VVJ25304.1"/>
    <property type="molecule type" value="Genomic_DNA"/>
</dbReference>
<proteinExistence type="predicted"/>
<sequence>MRGVIIGEAGQAAQALWGDVLATSGRVYGGGGKGGQFKMDPDELSSVISQWEDVLDKIVEDGNKIQSLVYAPKLAPGEDAVSGSYASTTSDSIAALQRQNDSMRKYAQEYIKKLKAAQTKTVATDQDMSGTFKA</sequence>
<keyword evidence="2" id="KW-1185">Reference proteome</keyword>
<evidence type="ECO:0000313" key="1">
    <source>
        <dbReference type="EMBL" id="VVJ25304.1"/>
    </source>
</evidence>
<organism evidence="1 2">
    <name type="scientific">Amycolatopsis camponoti</name>
    <dbReference type="NCBI Taxonomy" id="2606593"/>
    <lineage>
        <taxon>Bacteria</taxon>
        <taxon>Bacillati</taxon>
        <taxon>Actinomycetota</taxon>
        <taxon>Actinomycetes</taxon>
        <taxon>Pseudonocardiales</taxon>
        <taxon>Pseudonocardiaceae</taxon>
        <taxon>Amycolatopsis</taxon>
    </lineage>
</organism>
<evidence type="ECO:0000313" key="2">
    <source>
        <dbReference type="Proteomes" id="UP000399805"/>
    </source>
</evidence>
<name>A0A6I8MB47_9PSEU</name>